<dbReference type="InterPro" id="IPR004143">
    <property type="entry name" value="BPL_LPL_catalytic"/>
</dbReference>
<name>A0ABR8A150_9CYAN</name>
<sequence>MQNHWQIIPYAEASGQLQMEMDNSLLERHSQDAHSPSFLRFYRWNPAAISLGFHQKQYPDHWNAIAESHNLEIVRRPSGGRAVLHKGDLTYAVVTHVNANGKLRSHRQVYEHVCEFLIQGFAALGIELSYGNAGRGYIHNPSCFSTATNADLVIADGRKLIGSAQVYRHNSVLQHGSIAIAPDHQLLTAIFQTEVPVVGYQELASGDDDELDVIKKLIAALSQAAQHYLQP</sequence>
<reference evidence="2 3" key="1">
    <citation type="journal article" date="2020" name="ISME J.">
        <title>Comparative genomics reveals insights into cyanobacterial evolution and habitat adaptation.</title>
        <authorList>
            <person name="Chen M.Y."/>
            <person name="Teng W.K."/>
            <person name="Zhao L."/>
            <person name="Hu C.X."/>
            <person name="Zhou Y.K."/>
            <person name="Han B.P."/>
            <person name="Song L.R."/>
            <person name="Shu W.S."/>
        </authorList>
    </citation>
    <scope>NUCLEOTIDE SEQUENCE [LARGE SCALE GENOMIC DNA]</scope>
    <source>
        <strain evidence="2 3">FACHB-723</strain>
    </source>
</reference>
<dbReference type="RefSeq" id="WP_190404322.1">
    <property type="nucleotide sequence ID" value="NZ_JACJQB010000040.1"/>
</dbReference>
<keyword evidence="2" id="KW-0436">Ligase</keyword>
<proteinExistence type="predicted"/>
<dbReference type="PANTHER" id="PTHR43679">
    <property type="entry name" value="OCTANOYLTRANSFERASE LIPM-RELATED"/>
    <property type="match status" value="1"/>
</dbReference>
<dbReference type="SUPFAM" id="SSF55681">
    <property type="entry name" value="Class II aaRS and biotin synthetases"/>
    <property type="match status" value="1"/>
</dbReference>
<dbReference type="InterPro" id="IPR050664">
    <property type="entry name" value="Octanoyltrans_LipM/LipL"/>
</dbReference>
<dbReference type="InterPro" id="IPR045864">
    <property type="entry name" value="aa-tRNA-synth_II/BPL/LPL"/>
</dbReference>
<gene>
    <name evidence="2" type="ORF">H6F41_15205</name>
</gene>
<accession>A0ABR8A150</accession>
<dbReference type="PANTHER" id="PTHR43679:SF2">
    <property type="entry name" value="OCTANOYL-[GCVH]:PROTEIN N-OCTANOYLTRANSFERASE"/>
    <property type="match status" value="1"/>
</dbReference>
<dbReference type="CDD" id="cd16443">
    <property type="entry name" value="LplA"/>
    <property type="match status" value="1"/>
</dbReference>
<evidence type="ECO:0000259" key="1">
    <source>
        <dbReference type="PROSITE" id="PS51733"/>
    </source>
</evidence>
<evidence type="ECO:0000313" key="2">
    <source>
        <dbReference type="EMBL" id="MBD2189480.1"/>
    </source>
</evidence>
<dbReference type="Gene3D" id="3.30.930.10">
    <property type="entry name" value="Bira Bifunctional Protein, Domain 2"/>
    <property type="match status" value="1"/>
</dbReference>
<evidence type="ECO:0000313" key="3">
    <source>
        <dbReference type="Proteomes" id="UP000642094"/>
    </source>
</evidence>
<organism evidence="2 3">
    <name type="scientific">Pseudanabaena mucicola FACHB-723</name>
    <dbReference type="NCBI Taxonomy" id="2692860"/>
    <lineage>
        <taxon>Bacteria</taxon>
        <taxon>Bacillati</taxon>
        <taxon>Cyanobacteriota</taxon>
        <taxon>Cyanophyceae</taxon>
        <taxon>Pseudanabaenales</taxon>
        <taxon>Pseudanabaenaceae</taxon>
        <taxon>Pseudanabaena</taxon>
    </lineage>
</organism>
<dbReference type="EMBL" id="JACJQB010000040">
    <property type="protein sequence ID" value="MBD2189480.1"/>
    <property type="molecule type" value="Genomic_DNA"/>
</dbReference>
<protein>
    <submittedName>
        <fullName evidence="2">Lipoate--protein ligase family protein</fullName>
    </submittedName>
</protein>
<dbReference type="GO" id="GO:0016874">
    <property type="term" value="F:ligase activity"/>
    <property type="evidence" value="ECO:0007669"/>
    <property type="project" value="UniProtKB-KW"/>
</dbReference>
<dbReference type="Pfam" id="PF21948">
    <property type="entry name" value="LplA-B_cat"/>
    <property type="match status" value="1"/>
</dbReference>
<dbReference type="Proteomes" id="UP000642094">
    <property type="component" value="Unassembled WGS sequence"/>
</dbReference>
<keyword evidence="3" id="KW-1185">Reference proteome</keyword>
<feature type="domain" description="BPL/LPL catalytic" evidence="1">
    <location>
        <begin position="33"/>
        <end position="231"/>
    </location>
</feature>
<comment type="caution">
    <text evidence="2">The sequence shown here is derived from an EMBL/GenBank/DDBJ whole genome shotgun (WGS) entry which is preliminary data.</text>
</comment>
<dbReference type="PROSITE" id="PS51733">
    <property type="entry name" value="BPL_LPL_CATALYTIC"/>
    <property type="match status" value="1"/>
</dbReference>